<gene>
    <name evidence="4" type="ORF">KSP40_PGU003321</name>
</gene>
<evidence type="ECO:0000256" key="1">
    <source>
        <dbReference type="SAM" id="MobiDB-lite"/>
    </source>
</evidence>
<feature type="compositionally biased region" description="Basic and acidic residues" evidence="1">
    <location>
        <begin position="494"/>
        <end position="503"/>
    </location>
</feature>
<dbReference type="PANTHER" id="PTHR31161">
    <property type="entry name" value="PROTEIN GRAVITROPIC IN THE LIGHT 1"/>
    <property type="match status" value="1"/>
</dbReference>
<feature type="region of interest" description="Disordered" evidence="1">
    <location>
        <begin position="491"/>
        <end position="512"/>
    </location>
</feature>
<dbReference type="Proteomes" id="UP001412067">
    <property type="component" value="Unassembled WGS sequence"/>
</dbReference>
<evidence type="ECO:0008006" key="6">
    <source>
        <dbReference type="Google" id="ProtNLM"/>
    </source>
</evidence>
<feature type="compositionally biased region" description="Basic and acidic residues" evidence="1">
    <location>
        <begin position="60"/>
        <end position="71"/>
    </location>
</feature>
<evidence type="ECO:0000313" key="4">
    <source>
        <dbReference type="EMBL" id="KAK8958258.1"/>
    </source>
</evidence>
<evidence type="ECO:0000313" key="5">
    <source>
        <dbReference type="Proteomes" id="UP001412067"/>
    </source>
</evidence>
<reference evidence="4 5" key="1">
    <citation type="journal article" date="2022" name="Nat. Plants">
        <title>Genomes of leafy and leafless Platanthera orchids illuminate the evolution of mycoheterotrophy.</title>
        <authorList>
            <person name="Li M.H."/>
            <person name="Liu K.W."/>
            <person name="Li Z."/>
            <person name="Lu H.C."/>
            <person name="Ye Q.L."/>
            <person name="Zhang D."/>
            <person name="Wang J.Y."/>
            <person name="Li Y.F."/>
            <person name="Zhong Z.M."/>
            <person name="Liu X."/>
            <person name="Yu X."/>
            <person name="Liu D.K."/>
            <person name="Tu X.D."/>
            <person name="Liu B."/>
            <person name="Hao Y."/>
            <person name="Liao X.Y."/>
            <person name="Jiang Y.T."/>
            <person name="Sun W.H."/>
            <person name="Chen J."/>
            <person name="Chen Y.Q."/>
            <person name="Ai Y."/>
            <person name="Zhai J.W."/>
            <person name="Wu S.S."/>
            <person name="Zhou Z."/>
            <person name="Hsiao Y.Y."/>
            <person name="Wu W.L."/>
            <person name="Chen Y.Y."/>
            <person name="Lin Y.F."/>
            <person name="Hsu J.L."/>
            <person name="Li C.Y."/>
            <person name="Wang Z.W."/>
            <person name="Zhao X."/>
            <person name="Zhong W.Y."/>
            <person name="Ma X.K."/>
            <person name="Ma L."/>
            <person name="Huang J."/>
            <person name="Chen G.Z."/>
            <person name="Huang M.Z."/>
            <person name="Huang L."/>
            <person name="Peng D.H."/>
            <person name="Luo Y.B."/>
            <person name="Zou S.Q."/>
            <person name="Chen S.P."/>
            <person name="Lan S."/>
            <person name="Tsai W.C."/>
            <person name="Van de Peer Y."/>
            <person name="Liu Z.J."/>
        </authorList>
    </citation>
    <scope>NUCLEOTIDE SEQUENCE [LARGE SCALE GENOMIC DNA]</scope>
    <source>
        <strain evidence="4">Lor288</strain>
    </source>
</reference>
<dbReference type="InterPro" id="IPR056813">
    <property type="entry name" value="GIL1_IRKI_C"/>
</dbReference>
<dbReference type="InterPro" id="IPR006943">
    <property type="entry name" value="DUF641_pln"/>
</dbReference>
<evidence type="ECO:0000259" key="2">
    <source>
        <dbReference type="Pfam" id="PF04859"/>
    </source>
</evidence>
<feature type="domain" description="GIL1/IRKI C-terminal" evidence="3">
    <location>
        <begin position="401"/>
        <end position="455"/>
    </location>
</feature>
<protein>
    <recommendedName>
        <fullName evidence="6">DUF641 domain-containing protein</fullName>
    </recommendedName>
</protein>
<feature type="domain" description="DUF641" evidence="2">
    <location>
        <begin position="88"/>
        <end position="205"/>
    </location>
</feature>
<feature type="region of interest" description="Disordered" evidence="1">
    <location>
        <begin position="41"/>
        <end position="82"/>
    </location>
</feature>
<name>A0ABR2M2N5_9ASPA</name>
<keyword evidence="5" id="KW-1185">Reference proteome</keyword>
<proteinExistence type="predicted"/>
<dbReference type="InterPro" id="IPR040225">
    <property type="entry name" value="GIL1-like"/>
</dbReference>
<feature type="compositionally biased region" description="Polar residues" evidence="1">
    <location>
        <begin position="50"/>
        <end position="59"/>
    </location>
</feature>
<comment type="caution">
    <text evidence="4">The sequence shown here is derived from an EMBL/GenBank/DDBJ whole genome shotgun (WGS) entry which is preliminary data.</text>
</comment>
<dbReference type="Pfam" id="PF04859">
    <property type="entry name" value="DUF641"/>
    <property type="match status" value="1"/>
</dbReference>
<sequence length="530" mass="59618">METEKPLQPPSTRSSLTRTVTKILRFRRTVSRSGFAADIDNKNLKLKLSDNPSGLTNSHTSDDGKPKDHPQPEASGSLSSDGLELDPDSLLANIFTRVSAIKAAYAQLQVAESPYDPDAIQASDQAVVSELKRLSSMKYSYLKKQVKSPADFQVVPPELQEQQNLLKTYQTTAGKLESGLRHMDAELHSLRAQLTDLVSHNQSLQSQLCSDFIGLRGDLRPSLPDSKQFIAVLCWAAKSVRHFVKRMVIEMESAGWDLDTAAAAIQPDVRGKPEHRIHAFESFVCRSMFSHFQHRNFGISTLERRSSLDRRTFFQEFLELNSVKPAPDGSELGRFVQSKYLSLVHPKMEVSFGDLDRRTAISFGLWLPDSEFSAAFAEMAKRVWLLHCLYFSFGPEMEAAIFQVKRGCRFSEVYMDSVAASPANFPFSSSEGLTVKFSVVPGFRVGKTLIQCKVYLSKQGRIFQLERSIIVQVVLCDVLTILFIKSPFGKVSPKHGEPEKEPSNQEEINQSPSPRLWCRFLKARKFDIEK</sequence>
<organism evidence="4 5">
    <name type="scientific">Platanthera guangdongensis</name>
    <dbReference type="NCBI Taxonomy" id="2320717"/>
    <lineage>
        <taxon>Eukaryota</taxon>
        <taxon>Viridiplantae</taxon>
        <taxon>Streptophyta</taxon>
        <taxon>Embryophyta</taxon>
        <taxon>Tracheophyta</taxon>
        <taxon>Spermatophyta</taxon>
        <taxon>Magnoliopsida</taxon>
        <taxon>Liliopsida</taxon>
        <taxon>Asparagales</taxon>
        <taxon>Orchidaceae</taxon>
        <taxon>Orchidoideae</taxon>
        <taxon>Orchideae</taxon>
        <taxon>Orchidinae</taxon>
        <taxon>Platanthera</taxon>
    </lineage>
</organism>
<accession>A0ABR2M2N5</accession>
<evidence type="ECO:0000259" key="3">
    <source>
        <dbReference type="Pfam" id="PF24994"/>
    </source>
</evidence>
<dbReference type="Pfam" id="PF24994">
    <property type="entry name" value="GIL1_IRKI_C"/>
    <property type="match status" value="1"/>
</dbReference>
<dbReference type="EMBL" id="JBBWWR010000012">
    <property type="protein sequence ID" value="KAK8958258.1"/>
    <property type="molecule type" value="Genomic_DNA"/>
</dbReference>